<dbReference type="OrthoDB" id="6141774at2759"/>
<organism evidence="2 3">
    <name type="scientific">Biomphalaria glabrata</name>
    <name type="common">Bloodfluke planorb</name>
    <name type="synonym">Freshwater snail</name>
    <dbReference type="NCBI Taxonomy" id="6526"/>
    <lineage>
        <taxon>Eukaryota</taxon>
        <taxon>Metazoa</taxon>
        <taxon>Spiralia</taxon>
        <taxon>Lophotrochozoa</taxon>
        <taxon>Mollusca</taxon>
        <taxon>Gastropoda</taxon>
        <taxon>Heterobranchia</taxon>
        <taxon>Euthyneura</taxon>
        <taxon>Panpulmonata</taxon>
        <taxon>Hygrophila</taxon>
        <taxon>Lymnaeoidea</taxon>
        <taxon>Planorbidae</taxon>
        <taxon>Biomphalaria</taxon>
    </lineage>
</organism>
<dbReference type="RefSeq" id="XP_055864252.1">
    <property type="nucleotide sequence ID" value="XM_056008277.1"/>
</dbReference>
<dbReference type="Pfam" id="PF13843">
    <property type="entry name" value="DDE_Tnp_1_7"/>
    <property type="match status" value="1"/>
</dbReference>
<evidence type="ECO:0000259" key="1">
    <source>
        <dbReference type="Pfam" id="PF13843"/>
    </source>
</evidence>
<dbReference type="InterPro" id="IPR029526">
    <property type="entry name" value="PGBD"/>
</dbReference>
<dbReference type="OMA" id="FWLEIST"/>
<reference evidence="3" key="1">
    <citation type="submission" date="2025-08" db="UniProtKB">
        <authorList>
            <consortium name="RefSeq"/>
        </authorList>
    </citation>
    <scope>IDENTIFICATION</scope>
</reference>
<dbReference type="GeneID" id="129922380"/>
<proteinExistence type="predicted"/>
<sequence>MGGVDRFDQLSSYYPVGRKSVKWWRYIFRFLLQTAVINSWIIYATSHRPRPKSLSQGHLEFWLEISTALLKGNIVRKRKQSNLQPSTQGVGMSDLEHRLIRMVGNKRAYHWCMKNKQFGKRNRAHETVYGCNLCQIRLCKGECFSKFHNSLTLPSHA</sequence>
<feature type="domain" description="PiggyBac transposable element-derived protein" evidence="1">
    <location>
        <begin position="1"/>
        <end position="40"/>
    </location>
</feature>
<accession>A0A9W2YNI2</accession>
<name>A0A9W2YNI2_BIOGL</name>
<dbReference type="AlphaFoldDB" id="A0A9W2YNI2"/>
<dbReference type="Proteomes" id="UP001165740">
    <property type="component" value="Chromosome 13"/>
</dbReference>
<keyword evidence="2" id="KW-1185">Reference proteome</keyword>
<protein>
    <submittedName>
        <fullName evidence="3">Uncharacterized protein LOC129922380</fullName>
    </submittedName>
</protein>
<evidence type="ECO:0000313" key="2">
    <source>
        <dbReference type="Proteomes" id="UP001165740"/>
    </source>
</evidence>
<gene>
    <name evidence="3" type="primary">LOC129922380</name>
</gene>
<dbReference type="PANTHER" id="PTHR46599">
    <property type="entry name" value="PIGGYBAC TRANSPOSABLE ELEMENT-DERIVED PROTEIN 4"/>
    <property type="match status" value="1"/>
</dbReference>
<dbReference type="PANTHER" id="PTHR46599:SF2">
    <property type="entry name" value="PIGGYBAC TRANSPOSABLE ELEMENT-DERIVED PROTEIN 4-LIKE"/>
    <property type="match status" value="1"/>
</dbReference>
<evidence type="ECO:0000313" key="3">
    <source>
        <dbReference type="RefSeq" id="XP_055864252.1"/>
    </source>
</evidence>